<accession>A0A517MI06</accession>
<dbReference type="AlphaFoldDB" id="A0A517MI06"/>
<dbReference type="PANTHER" id="PTHR46361:SF3">
    <property type="entry name" value="ELECTRON CARRIER_ PROTEIN DISULFIDE OXIDOREDUCTASE"/>
    <property type="match status" value="1"/>
</dbReference>
<dbReference type="Proteomes" id="UP000320672">
    <property type="component" value="Chromosome"/>
</dbReference>
<dbReference type="KEGG" id="rml:FF011L_32950"/>
<dbReference type="PANTHER" id="PTHR46361">
    <property type="entry name" value="ELECTRON CARRIER/ PROTEIN DISULFIDE OXIDOREDUCTASE"/>
    <property type="match status" value="1"/>
</dbReference>
<gene>
    <name evidence="3" type="ORF">FF011L_32950</name>
</gene>
<evidence type="ECO:0000313" key="4">
    <source>
        <dbReference type="Proteomes" id="UP000320672"/>
    </source>
</evidence>
<feature type="domain" description="DUF547" evidence="2">
    <location>
        <begin position="100"/>
        <end position="208"/>
    </location>
</feature>
<keyword evidence="4" id="KW-1185">Reference proteome</keyword>
<proteinExistence type="predicted"/>
<dbReference type="InterPro" id="IPR006869">
    <property type="entry name" value="DUF547"/>
</dbReference>
<evidence type="ECO:0000256" key="1">
    <source>
        <dbReference type="SAM" id="SignalP"/>
    </source>
</evidence>
<dbReference type="RefSeq" id="WP_246109435.1">
    <property type="nucleotide sequence ID" value="NZ_CP036262.1"/>
</dbReference>
<evidence type="ECO:0000313" key="3">
    <source>
        <dbReference type="EMBL" id="QDS94516.1"/>
    </source>
</evidence>
<organism evidence="3 4">
    <name type="scientific">Roseimaritima multifibrata</name>
    <dbReference type="NCBI Taxonomy" id="1930274"/>
    <lineage>
        <taxon>Bacteria</taxon>
        <taxon>Pseudomonadati</taxon>
        <taxon>Planctomycetota</taxon>
        <taxon>Planctomycetia</taxon>
        <taxon>Pirellulales</taxon>
        <taxon>Pirellulaceae</taxon>
        <taxon>Roseimaritima</taxon>
    </lineage>
</organism>
<keyword evidence="1" id="KW-0732">Signal</keyword>
<evidence type="ECO:0000259" key="2">
    <source>
        <dbReference type="Pfam" id="PF04784"/>
    </source>
</evidence>
<feature type="signal peptide" evidence="1">
    <location>
        <begin position="1"/>
        <end position="29"/>
    </location>
</feature>
<dbReference type="Pfam" id="PF04784">
    <property type="entry name" value="DUF547"/>
    <property type="match status" value="1"/>
</dbReference>
<protein>
    <recommendedName>
        <fullName evidence="2">DUF547 domain-containing protein</fullName>
    </recommendedName>
</protein>
<dbReference type="EMBL" id="CP036262">
    <property type="protein sequence ID" value="QDS94516.1"/>
    <property type="molecule type" value="Genomic_DNA"/>
</dbReference>
<name>A0A517MI06_9BACT</name>
<reference evidence="3 4" key="1">
    <citation type="submission" date="2019-02" db="EMBL/GenBank/DDBJ databases">
        <title>Deep-cultivation of Planctomycetes and their phenomic and genomic characterization uncovers novel biology.</title>
        <authorList>
            <person name="Wiegand S."/>
            <person name="Jogler M."/>
            <person name="Boedeker C."/>
            <person name="Pinto D."/>
            <person name="Vollmers J."/>
            <person name="Rivas-Marin E."/>
            <person name="Kohn T."/>
            <person name="Peeters S.H."/>
            <person name="Heuer A."/>
            <person name="Rast P."/>
            <person name="Oberbeckmann S."/>
            <person name="Bunk B."/>
            <person name="Jeske O."/>
            <person name="Meyerdierks A."/>
            <person name="Storesund J.E."/>
            <person name="Kallscheuer N."/>
            <person name="Luecker S."/>
            <person name="Lage O.M."/>
            <person name="Pohl T."/>
            <person name="Merkel B.J."/>
            <person name="Hornburger P."/>
            <person name="Mueller R.-W."/>
            <person name="Bruemmer F."/>
            <person name="Labrenz M."/>
            <person name="Spormann A.M."/>
            <person name="Op den Camp H."/>
            <person name="Overmann J."/>
            <person name="Amann R."/>
            <person name="Jetten M.S.M."/>
            <person name="Mascher T."/>
            <person name="Medema M.H."/>
            <person name="Devos D.P."/>
            <person name="Kaster A.-K."/>
            <person name="Ovreas L."/>
            <person name="Rohde M."/>
            <person name="Galperin M.Y."/>
            <person name="Jogler C."/>
        </authorList>
    </citation>
    <scope>NUCLEOTIDE SEQUENCE [LARGE SCALE GENOMIC DNA]</scope>
    <source>
        <strain evidence="3 4">FF011L</strain>
    </source>
</reference>
<feature type="chain" id="PRO_5021696696" description="DUF547 domain-containing protein" evidence="1">
    <location>
        <begin position="30"/>
        <end position="288"/>
    </location>
</feature>
<sequence precursor="true">MMKDSLASSFAIALTAATLSLFSNATCFAGTDVVVGVSVPVSQQVSIDQIDPGQWDVLLKRYVDQNGNVNYAKWKQTPADVRALEQFLSYLSTANPKARASQTEKVAFWINAYNALTVHGILREYPTSSIRNHTAKLFGYNIWDDLLLTVGGTPYSLNQMEHEILRKMGEPRIHFAIVCASRSCPRLLSEAYTSAELDGQLTANAKVFFANSGNFQYDVNGRKFRLSAIMDWFGEDFGRDQAAQLRTIAPYLPSRAAYDAAIGNSVSVSYLDYDWGLNDQATAPPARR</sequence>